<gene>
    <name evidence="1" type="ORF">CEE75_10585</name>
</gene>
<name>A0A4R6CR74_9LACO</name>
<organism evidence="1 2">
    <name type="scientific">Lactobacillus crispatus</name>
    <dbReference type="NCBI Taxonomy" id="47770"/>
    <lineage>
        <taxon>Bacteria</taxon>
        <taxon>Bacillati</taxon>
        <taxon>Bacillota</taxon>
        <taxon>Bacilli</taxon>
        <taxon>Lactobacillales</taxon>
        <taxon>Lactobacillaceae</taxon>
        <taxon>Lactobacillus</taxon>
    </lineage>
</organism>
<evidence type="ECO:0000313" key="2">
    <source>
        <dbReference type="Proteomes" id="UP000295195"/>
    </source>
</evidence>
<dbReference type="EMBL" id="NKLP01000195">
    <property type="protein sequence ID" value="TDN29489.1"/>
    <property type="molecule type" value="Genomic_DNA"/>
</dbReference>
<comment type="caution">
    <text evidence="1">The sequence shown here is derived from an EMBL/GenBank/DDBJ whole genome shotgun (WGS) entry which is preliminary data.</text>
</comment>
<evidence type="ECO:0000313" key="1">
    <source>
        <dbReference type="EMBL" id="TDN29489.1"/>
    </source>
</evidence>
<proteinExistence type="predicted"/>
<accession>A0A4R6CR74</accession>
<dbReference type="Proteomes" id="UP000295195">
    <property type="component" value="Unassembled WGS sequence"/>
</dbReference>
<reference evidence="1 2" key="1">
    <citation type="submission" date="2017-06" db="EMBL/GenBank/DDBJ databases">
        <authorList>
            <person name="Swanenburg J."/>
            <person name="Kort R."/>
        </authorList>
    </citation>
    <scope>NUCLEOTIDE SEQUENCE [LARGE SCALE GENOMIC DNA]</scope>
    <source>
        <strain evidence="1 2">RL05</strain>
    </source>
</reference>
<dbReference type="RefSeq" id="WP_005725835.1">
    <property type="nucleotide sequence ID" value="NZ_CAZZQD010000001.1"/>
</dbReference>
<protein>
    <submittedName>
        <fullName evidence="1">Uncharacterized protein</fullName>
    </submittedName>
</protein>
<sequence>MANIFAPGGQELALAKDIVRPNLLANSKKCEIRTPAGNIQFGKFITLNPNNLGSIYLTDAASNKGIHKDATTYLPIEQNTYYAQTLWFTTDAQVILSNFASNYIFYSSNGSRYLLSGVEAHQIVGNQYKVSGYFNSKTNSDFNLGYIGNFSQCLKIASTAQVRFDALKVEKGTESTDWCPAYDDYVMQSDLDDLKTQIEQLKSK</sequence>
<dbReference type="AlphaFoldDB" id="A0A4R6CR74"/>